<dbReference type="PANTHER" id="PTHR43024">
    <property type="entry name" value="UDP-N-ACETYLMURAMOYL-TRIPEPTIDE--D-ALANYL-D-ALANINE LIGASE"/>
    <property type="match status" value="1"/>
</dbReference>
<dbReference type="AlphaFoldDB" id="A0A9D1MLE9"/>
<feature type="transmembrane region" description="Helical" evidence="4">
    <location>
        <begin position="103"/>
        <end position="129"/>
    </location>
</feature>
<sequence length="519" mass="56920">MEWAIAFVAAVAAALLSLETLGHIQRAGYRLSLGKKAAREQLRLALLALVWAALTAAAYAFEQSFDAEYALWLYLGVFSLSACLFTLCTWVRSKQHLKFTPRAVRLLCALFVIDFFLARLLTQIGAVIFESGKGAFVALFLVPLLTLPGAALARAFIYPLEALIFSRFVKRARRRLESMSGLVVIGVTGSYGKTSVKNMIAALLGERAYATPASYNTPMGVCKAISGMPEGVKYFICEMGAGRRGDIARLCSIVRPQIGVITGIAPQHLKTFKSLENIVATKGELIDSLPCKGIAVFNGYDDLCADMFKKCVLRRKFITGERSVSFSDVELDEEGSRFFLKAGGEERRCFLRLVGRHNIENFCLAMQTCLALGEDVNELCERASEIAPVPHRLEVLKTRGGITILDDGYNSNVRGAKAALDALSLFKGRKVVAAQGFAEAGKADEKLNTALGEQIACVADIVVLIGVKAEFLRRGLEKHAFPPERIYIESSLERAQKLFARILREGDVLLIENDMPENL</sequence>
<dbReference type="InterPro" id="IPR036615">
    <property type="entry name" value="Mur_ligase_C_dom_sf"/>
</dbReference>
<evidence type="ECO:0000256" key="4">
    <source>
        <dbReference type="SAM" id="Phobius"/>
    </source>
</evidence>
<dbReference type="InterPro" id="IPR013221">
    <property type="entry name" value="Mur_ligase_cen"/>
</dbReference>
<evidence type="ECO:0000256" key="2">
    <source>
        <dbReference type="ARBA" id="ARBA00022741"/>
    </source>
</evidence>
<keyword evidence="2" id="KW-0547">Nucleotide-binding</keyword>
<dbReference type="Gene3D" id="3.40.1190.10">
    <property type="entry name" value="Mur-like, catalytic domain"/>
    <property type="match status" value="1"/>
</dbReference>
<evidence type="ECO:0000259" key="5">
    <source>
        <dbReference type="Pfam" id="PF02875"/>
    </source>
</evidence>
<organism evidence="7 8">
    <name type="scientific">Candidatus Caccalectryoclostridium excrementigallinarum</name>
    <dbReference type="NCBI Taxonomy" id="2840710"/>
    <lineage>
        <taxon>Bacteria</taxon>
        <taxon>Bacillati</taxon>
        <taxon>Bacillota</taxon>
        <taxon>Clostridia</taxon>
        <taxon>Christensenellales</taxon>
        <taxon>Christensenellaceae</taxon>
        <taxon>Christensenellaceae incertae sedis</taxon>
        <taxon>Candidatus Caccalectryoclostridium</taxon>
    </lineage>
</organism>
<keyword evidence="1 7" id="KW-0436">Ligase</keyword>
<feature type="transmembrane region" description="Helical" evidence="4">
    <location>
        <begin position="44"/>
        <end position="61"/>
    </location>
</feature>
<dbReference type="SUPFAM" id="SSF53623">
    <property type="entry name" value="MurD-like peptide ligases, catalytic domain"/>
    <property type="match status" value="1"/>
</dbReference>
<reference evidence="7" key="1">
    <citation type="submission" date="2020-10" db="EMBL/GenBank/DDBJ databases">
        <authorList>
            <person name="Gilroy R."/>
        </authorList>
    </citation>
    <scope>NUCLEOTIDE SEQUENCE</scope>
    <source>
        <strain evidence="7">9366</strain>
    </source>
</reference>
<dbReference type="InterPro" id="IPR051046">
    <property type="entry name" value="MurCDEF_CellWall_CoF430Synth"/>
</dbReference>
<feature type="domain" description="Mur ligase central" evidence="6">
    <location>
        <begin position="187"/>
        <end position="367"/>
    </location>
</feature>
<dbReference type="GO" id="GO:0016881">
    <property type="term" value="F:acid-amino acid ligase activity"/>
    <property type="evidence" value="ECO:0007669"/>
    <property type="project" value="InterPro"/>
</dbReference>
<protein>
    <submittedName>
        <fullName evidence="7">UDP-N-acetylmuramoyl-tripeptide--D-alanyl-D-alanine ligase</fullName>
    </submittedName>
</protein>
<dbReference type="SUPFAM" id="SSF53244">
    <property type="entry name" value="MurD-like peptide ligases, peptide-binding domain"/>
    <property type="match status" value="1"/>
</dbReference>
<dbReference type="GO" id="GO:0005524">
    <property type="term" value="F:ATP binding"/>
    <property type="evidence" value="ECO:0007669"/>
    <property type="project" value="UniProtKB-KW"/>
</dbReference>
<dbReference type="InterPro" id="IPR004101">
    <property type="entry name" value="Mur_ligase_C"/>
</dbReference>
<feature type="transmembrane region" description="Helical" evidence="4">
    <location>
        <begin position="73"/>
        <end position="91"/>
    </location>
</feature>
<keyword evidence="3" id="KW-0067">ATP-binding</keyword>
<feature type="domain" description="Mur ligase C-terminal" evidence="5">
    <location>
        <begin position="391"/>
        <end position="511"/>
    </location>
</feature>
<reference evidence="7" key="2">
    <citation type="journal article" date="2021" name="PeerJ">
        <title>Extensive microbial diversity within the chicken gut microbiome revealed by metagenomics and culture.</title>
        <authorList>
            <person name="Gilroy R."/>
            <person name="Ravi A."/>
            <person name="Getino M."/>
            <person name="Pursley I."/>
            <person name="Horton D.L."/>
            <person name="Alikhan N.F."/>
            <person name="Baker D."/>
            <person name="Gharbi K."/>
            <person name="Hall N."/>
            <person name="Watson M."/>
            <person name="Adriaenssens E.M."/>
            <person name="Foster-Nyarko E."/>
            <person name="Jarju S."/>
            <person name="Secka A."/>
            <person name="Antonio M."/>
            <person name="Oren A."/>
            <person name="Chaudhuri R.R."/>
            <person name="La Ragione R."/>
            <person name="Hildebrand F."/>
            <person name="Pallen M.J."/>
        </authorList>
    </citation>
    <scope>NUCLEOTIDE SEQUENCE</scope>
    <source>
        <strain evidence="7">9366</strain>
    </source>
</reference>
<keyword evidence="4" id="KW-0472">Membrane</keyword>
<dbReference type="InterPro" id="IPR036565">
    <property type="entry name" value="Mur-like_cat_sf"/>
</dbReference>
<feature type="transmembrane region" description="Helical" evidence="4">
    <location>
        <begin position="6"/>
        <end position="24"/>
    </location>
</feature>
<dbReference type="PANTHER" id="PTHR43024:SF1">
    <property type="entry name" value="UDP-N-ACETYLMURAMOYL-TRIPEPTIDE--D-ALANYL-D-ALANINE LIGASE"/>
    <property type="match status" value="1"/>
</dbReference>
<gene>
    <name evidence="7" type="ORF">IAB07_00575</name>
</gene>
<name>A0A9D1MLE9_9FIRM</name>
<keyword evidence="4" id="KW-1133">Transmembrane helix</keyword>
<dbReference type="Gene3D" id="3.90.190.20">
    <property type="entry name" value="Mur ligase, C-terminal domain"/>
    <property type="match status" value="1"/>
</dbReference>
<evidence type="ECO:0000256" key="1">
    <source>
        <dbReference type="ARBA" id="ARBA00022598"/>
    </source>
</evidence>
<proteinExistence type="predicted"/>
<dbReference type="Proteomes" id="UP000824145">
    <property type="component" value="Unassembled WGS sequence"/>
</dbReference>
<evidence type="ECO:0000313" key="7">
    <source>
        <dbReference type="EMBL" id="HIU62247.1"/>
    </source>
</evidence>
<evidence type="ECO:0000256" key="3">
    <source>
        <dbReference type="ARBA" id="ARBA00022840"/>
    </source>
</evidence>
<evidence type="ECO:0000259" key="6">
    <source>
        <dbReference type="Pfam" id="PF08245"/>
    </source>
</evidence>
<comment type="caution">
    <text evidence="7">The sequence shown here is derived from an EMBL/GenBank/DDBJ whole genome shotgun (WGS) entry which is preliminary data.</text>
</comment>
<keyword evidence="4" id="KW-0812">Transmembrane</keyword>
<feature type="transmembrane region" description="Helical" evidence="4">
    <location>
        <begin position="135"/>
        <end position="165"/>
    </location>
</feature>
<dbReference type="EMBL" id="DVNJ01000001">
    <property type="protein sequence ID" value="HIU62247.1"/>
    <property type="molecule type" value="Genomic_DNA"/>
</dbReference>
<dbReference type="Pfam" id="PF08245">
    <property type="entry name" value="Mur_ligase_M"/>
    <property type="match status" value="1"/>
</dbReference>
<dbReference type="Pfam" id="PF02875">
    <property type="entry name" value="Mur_ligase_C"/>
    <property type="match status" value="1"/>
</dbReference>
<evidence type="ECO:0000313" key="8">
    <source>
        <dbReference type="Proteomes" id="UP000824145"/>
    </source>
</evidence>
<accession>A0A9D1MLE9</accession>